<evidence type="ECO:0000259" key="1">
    <source>
        <dbReference type="SMART" id="SM00923"/>
    </source>
</evidence>
<dbReference type="InterPro" id="IPR038020">
    <property type="entry name" value="MbtH-like_sf"/>
</dbReference>
<dbReference type="InterPro" id="IPR005153">
    <property type="entry name" value="MbtH-like_dom"/>
</dbReference>
<dbReference type="SMART" id="SM00923">
    <property type="entry name" value="MbtH"/>
    <property type="match status" value="1"/>
</dbReference>
<evidence type="ECO:0000313" key="3">
    <source>
        <dbReference type="Proteomes" id="UP000198781"/>
    </source>
</evidence>
<organism evidence="2 3">
    <name type="scientific">Paracidovorax valerianellae</name>
    <dbReference type="NCBI Taxonomy" id="187868"/>
    <lineage>
        <taxon>Bacteria</taxon>
        <taxon>Pseudomonadati</taxon>
        <taxon>Pseudomonadota</taxon>
        <taxon>Betaproteobacteria</taxon>
        <taxon>Burkholderiales</taxon>
        <taxon>Comamonadaceae</taxon>
        <taxon>Paracidovorax</taxon>
    </lineage>
</organism>
<dbReference type="InterPro" id="IPR037407">
    <property type="entry name" value="MLP_fam"/>
</dbReference>
<protein>
    <submittedName>
        <fullName evidence="2">MbtH protein</fullName>
    </submittedName>
</protein>
<dbReference type="PANTHER" id="PTHR38444:SF1">
    <property type="entry name" value="ENTEROBACTIN BIOSYNTHESIS PROTEIN YBDZ"/>
    <property type="match status" value="1"/>
</dbReference>
<dbReference type="GO" id="GO:0019290">
    <property type="term" value="P:siderophore biosynthetic process"/>
    <property type="evidence" value="ECO:0007669"/>
    <property type="project" value="TreeGrafter"/>
</dbReference>
<dbReference type="STRING" id="187868.SAMN05192589_1034"/>
<reference evidence="2 3" key="1">
    <citation type="submission" date="2016-10" db="EMBL/GenBank/DDBJ databases">
        <authorList>
            <person name="de Groot N.N."/>
        </authorList>
    </citation>
    <scope>NUCLEOTIDE SEQUENCE [LARGE SCALE GENOMIC DNA]</scope>
    <source>
        <strain evidence="2 3">DSM 16619</strain>
    </source>
</reference>
<feature type="domain" description="MbtH-like" evidence="1">
    <location>
        <begin position="23"/>
        <end position="74"/>
    </location>
</feature>
<gene>
    <name evidence="2" type="ORF">SAMN05192589_1034</name>
</gene>
<dbReference type="AlphaFoldDB" id="A0A1G6NN50"/>
<dbReference type="Pfam" id="PF03621">
    <property type="entry name" value="MbtH"/>
    <property type="match status" value="1"/>
</dbReference>
<dbReference type="GO" id="GO:0005829">
    <property type="term" value="C:cytosol"/>
    <property type="evidence" value="ECO:0007669"/>
    <property type="project" value="TreeGrafter"/>
</dbReference>
<sequence>MARISRHVLQTLQLPKDDSMSTSCLDRDDETFIVLVNDEDQYSIWPHWKAIPSGWTAVPGVQGDKATVLAHVEQAWTDMRPRSLRDWMDREAVASPSALAS</sequence>
<name>A0A1G6NN50_9BURK</name>
<dbReference type="EMBL" id="FMZC01000003">
    <property type="protein sequence ID" value="SDC69169.1"/>
    <property type="molecule type" value="Genomic_DNA"/>
</dbReference>
<evidence type="ECO:0000313" key="2">
    <source>
        <dbReference type="EMBL" id="SDC69169.1"/>
    </source>
</evidence>
<dbReference type="PANTHER" id="PTHR38444">
    <property type="entry name" value="ENTEROBACTIN BIOSYNTHESIS PROTEIN YBDZ"/>
    <property type="match status" value="1"/>
</dbReference>
<dbReference type="SUPFAM" id="SSF160582">
    <property type="entry name" value="MbtH-like"/>
    <property type="match status" value="1"/>
</dbReference>
<dbReference type="Proteomes" id="UP000198781">
    <property type="component" value="Unassembled WGS sequence"/>
</dbReference>
<accession>A0A1G6NN50</accession>
<keyword evidence="3" id="KW-1185">Reference proteome</keyword>
<dbReference type="Gene3D" id="3.90.820.10">
    <property type="entry name" value="Structural Genomics, Unknown Function 30-nov-00 1gh9 Mol_id"/>
    <property type="match status" value="1"/>
</dbReference>
<proteinExistence type="predicted"/>